<feature type="transmembrane region" description="Helical" evidence="2">
    <location>
        <begin position="554"/>
        <end position="579"/>
    </location>
</feature>
<name>A0A6A5WKM5_9PLEO</name>
<organism evidence="3 4">
    <name type="scientific">Amniculicola lignicola CBS 123094</name>
    <dbReference type="NCBI Taxonomy" id="1392246"/>
    <lineage>
        <taxon>Eukaryota</taxon>
        <taxon>Fungi</taxon>
        <taxon>Dikarya</taxon>
        <taxon>Ascomycota</taxon>
        <taxon>Pezizomycotina</taxon>
        <taxon>Dothideomycetes</taxon>
        <taxon>Pleosporomycetidae</taxon>
        <taxon>Pleosporales</taxon>
        <taxon>Amniculicolaceae</taxon>
        <taxon>Amniculicola</taxon>
    </lineage>
</organism>
<dbReference type="AlphaFoldDB" id="A0A6A5WKM5"/>
<gene>
    <name evidence="3" type="ORF">P154DRAFT_520904</name>
</gene>
<reference evidence="3" key="1">
    <citation type="journal article" date="2020" name="Stud. Mycol.">
        <title>101 Dothideomycetes genomes: a test case for predicting lifestyles and emergence of pathogens.</title>
        <authorList>
            <person name="Haridas S."/>
            <person name="Albert R."/>
            <person name="Binder M."/>
            <person name="Bloem J."/>
            <person name="Labutti K."/>
            <person name="Salamov A."/>
            <person name="Andreopoulos B."/>
            <person name="Baker S."/>
            <person name="Barry K."/>
            <person name="Bills G."/>
            <person name="Bluhm B."/>
            <person name="Cannon C."/>
            <person name="Castanera R."/>
            <person name="Culley D."/>
            <person name="Daum C."/>
            <person name="Ezra D."/>
            <person name="Gonzalez J."/>
            <person name="Henrissat B."/>
            <person name="Kuo A."/>
            <person name="Liang C."/>
            <person name="Lipzen A."/>
            <person name="Lutzoni F."/>
            <person name="Magnuson J."/>
            <person name="Mondo S."/>
            <person name="Nolan M."/>
            <person name="Ohm R."/>
            <person name="Pangilinan J."/>
            <person name="Park H.-J."/>
            <person name="Ramirez L."/>
            <person name="Alfaro M."/>
            <person name="Sun H."/>
            <person name="Tritt A."/>
            <person name="Yoshinaga Y."/>
            <person name="Zwiers L.-H."/>
            <person name="Turgeon B."/>
            <person name="Goodwin S."/>
            <person name="Spatafora J."/>
            <person name="Crous P."/>
            <person name="Grigoriev I."/>
        </authorList>
    </citation>
    <scope>NUCLEOTIDE SEQUENCE</scope>
    <source>
        <strain evidence="3">CBS 123094</strain>
    </source>
</reference>
<dbReference type="OrthoDB" id="5322539at2759"/>
<evidence type="ECO:0000313" key="3">
    <source>
        <dbReference type="EMBL" id="KAF2002413.1"/>
    </source>
</evidence>
<keyword evidence="2" id="KW-0812">Transmembrane</keyword>
<proteinExistence type="predicted"/>
<feature type="transmembrane region" description="Helical" evidence="2">
    <location>
        <begin position="85"/>
        <end position="108"/>
    </location>
</feature>
<feature type="transmembrane region" description="Helical" evidence="2">
    <location>
        <begin position="46"/>
        <end position="65"/>
    </location>
</feature>
<accession>A0A6A5WKM5</accession>
<keyword evidence="4" id="KW-1185">Reference proteome</keyword>
<feature type="compositionally biased region" description="Polar residues" evidence="1">
    <location>
        <begin position="7"/>
        <end position="17"/>
    </location>
</feature>
<sequence>MPHQPEMNISSHSTLLSSKPGMNRQTIPPHNSIQGVRWRVYWRTPLLLIVSFCIGLGSALGQHFLYRAFHHNPEFLDNETERRLVVLYGRGMAYLSKLAFGECIVLCYRQRIWRTFRERALSVKSIDLIFYGTEDPSIFMSWEAVSNAPLTTVMAFVLWLVPLATVILSPSALTFGWINESSRSGVVVPTLNFSAESNYDFQRPTLTPQGIRKMSLATYNTSDVSASSNEWFDYYNGPSREAEYFMYKNMLYDPQKILANELSGDTIMVRPCGKDYNCTLTTSFRGPGYKCEDAARNMEDTEKFAAISRKLVPEGPHLYYTDFTAGSYKTPQLGKNGTPVDNISENFGSFKADPILWIGYSINTTEKFRPNSSLTANETHKFNRFTFRCTHYETDYTLKWGFTGQSVKIERSQNFIVPVINTTFSRHNEGNGSYFNYSEPGPTENYVSPRNDGSKYKKTAAYYALGEAFRNRISGYITLLENSLPPSVHSELISTPFYDNNDQSVVPDLQNRLQERYADIVISLLSQPQMLAFSKEEAQVSRVRLRATFVYDPIRFWGCYTPILLLTLGFLLIGAWTIWEDGTTFSVGFSRILATTRNPTLDEISRGACLGNDPFPKRLMQKKLQFGALDRGPEIEYMGEDQGQNVGHCSFGVPSEVAPIQRGALYAGLPVESDRKTRQKQKMD</sequence>
<evidence type="ECO:0000256" key="1">
    <source>
        <dbReference type="SAM" id="MobiDB-lite"/>
    </source>
</evidence>
<dbReference type="EMBL" id="ML977577">
    <property type="protein sequence ID" value="KAF2002413.1"/>
    <property type="molecule type" value="Genomic_DNA"/>
</dbReference>
<evidence type="ECO:0000256" key="2">
    <source>
        <dbReference type="SAM" id="Phobius"/>
    </source>
</evidence>
<feature type="transmembrane region" description="Helical" evidence="2">
    <location>
        <begin position="156"/>
        <end position="178"/>
    </location>
</feature>
<protein>
    <submittedName>
        <fullName evidence="3">Uncharacterized protein</fullName>
    </submittedName>
</protein>
<keyword evidence="2" id="KW-0472">Membrane</keyword>
<evidence type="ECO:0000313" key="4">
    <source>
        <dbReference type="Proteomes" id="UP000799779"/>
    </source>
</evidence>
<keyword evidence="2" id="KW-1133">Transmembrane helix</keyword>
<feature type="region of interest" description="Disordered" evidence="1">
    <location>
        <begin position="1"/>
        <end position="22"/>
    </location>
</feature>
<dbReference type="Proteomes" id="UP000799779">
    <property type="component" value="Unassembled WGS sequence"/>
</dbReference>
<dbReference type="PANTHER" id="PTHR35041">
    <property type="entry name" value="MEDIATOR OF RNA POLYMERASE II TRANSCRIPTION SUBUNIT 1"/>
    <property type="match status" value="1"/>
</dbReference>
<dbReference type="PANTHER" id="PTHR35041:SF3">
    <property type="entry name" value="FORMYLMETHIONINE DEFORMYLASE-LIKE PROTEIN"/>
    <property type="match status" value="1"/>
</dbReference>